<dbReference type="PANTHER" id="PTHR43877:SF1">
    <property type="entry name" value="ACETYLTRANSFERASE"/>
    <property type="match status" value="1"/>
</dbReference>
<dbReference type="SUPFAM" id="SSF55729">
    <property type="entry name" value="Acyl-CoA N-acyltransferases (Nat)"/>
    <property type="match status" value="1"/>
</dbReference>
<dbReference type="InterPro" id="IPR016181">
    <property type="entry name" value="Acyl_CoA_acyltransferase"/>
</dbReference>
<protein>
    <submittedName>
        <fullName evidence="4">GNAT family N-acetyltransferase</fullName>
    </submittedName>
</protein>
<evidence type="ECO:0000313" key="5">
    <source>
        <dbReference type="Proteomes" id="UP001429745"/>
    </source>
</evidence>
<proteinExistence type="predicted"/>
<keyword evidence="2" id="KW-0012">Acyltransferase</keyword>
<accession>A0ABX1K943</accession>
<gene>
    <name evidence="4" type="ORF">HF576_03375</name>
</gene>
<evidence type="ECO:0000256" key="1">
    <source>
        <dbReference type="ARBA" id="ARBA00022679"/>
    </source>
</evidence>
<organism evidence="4 5">
    <name type="scientific">Microbacterium salsuginis</name>
    <dbReference type="NCBI Taxonomy" id="2722803"/>
    <lineage>
        <taxon>Bacteria</taxon>
        <taxon>Bacillati</taxon>
        <taxon>Actinomycetota</taxon>
        <taxon>Actinomycetes</taxon>
        <taxon>Micrococcales</taxon>
        <taxon>Microbacteriaceae</taxon>
        <taxon>Microbacterium</taxon>
    </lineage>
</organism>
<dbReference type="InterPro" id="IPR000182">
    <property type="entry name" value="GNAT_dom"/>
</dbReference>
<comment type="caution">
    <text evidence="4">The sequence shown here is derived from an EMBL/GenBank/DDBJ whole genome shotgun (WGS) entry which is preliminary data.</text>
</comment>
<dbReference type="InterPro" id="IPR050832">
    <property type="entry name" value="Bact_Acetyltransf"/>
</dbReference>
<dbReference type="PANTHER" id="PTHR43877">
    <property type="entry name" value="AMINOALKYLPHOSPHONATE N-ACETYLTRANSFERASE-RELATED-RELATED"/>
    <property type="match status" value="1"/>
</dbReference>
<dbReference type="Pfam" id="PF00583">
    <property type="entry name" value="Acetyltransf_1"/>
    <property type="match status" value="1"/>
</dbReference>
<evidence type="ECO:0000259" key="3">
    <source>
        <dbReference type="PROSITE" id="PS51186"/>
    </source>
</evidence>
<keyword evidence="5" id="KW-1185">Reference proteome</keyword>
<reference evidence="4 5" key="1">
    <citation type="submission" date="2020-04" db="EMBL/GenBank/DDBJ databases">
        <title>CFH 90308 Microbacterium sp.</title>
        <authorList>
            <person name="Nie G."/>
            <person name="Ming H."/>
            <person name="Xia T."/>
        </authorList>
    </citation>
    <scope>NUCLEOTIDE SEQUENCE [LARGE SCALE GENOMIC DNA]</scope>
    <source>
        <strain evidence="4 5">CFH 90308</strain>
    </source>
</reference>
<dbReference type="PROSITE" id="PS51186">
    <property type="entry name" value="GNAT"/>
    <property type="match status" value="1"/>
</dbReference>
<dbReference type="Proteomes" id="UP001429745">
    <property type="component" value="Unassembled WGS sequence"/>
</dbReference>
<dbReference type="Gene3D" id="3.40.630.30">
    <property type="match status" value="1"/>
</dbReference>
<evidence type="ECO:0000256" key="2">
    <source>
        <dbReference type="ARBA" id="ARBA00023315"/>
    </source>
</evidence>
<evidence type="ECO:0000313" key="4">
    <source>
        <dbReference type="EMBL" id="NLP82878.1"/>
    </source>
</evidence>
<dbReference type="EMBL" id="JABACI010000001">
    <property type="protein sequence ID" value="NLP82878.1"/>
    <property type="molecule type" value="Genomic_DNA"/>
</dbReference>
<dbReference type="CDD" id="cd04301">
    <property type="entry name" value="NAT_SF"/>
    <property type="match status" value="1"/>
</dbReference>
<name>A0ABX1K943_9MICO</name>
<feature type="domain" description="N-acetyltransferase" evidence="3">
    <location>
        <begin position="5"/>
        <end position="190"/>
    </location>
</feature>
<sequence length="191" mass="21655">MTGEIRVRTATRDDARAISHIRVETWRAAYAGLIAQEVLDQLDAESESERRIVSWTRRHADSRMLDLIAERDGTPVGWAAAGPSDDRERPHDGQLYALYAVPSEWSRGVGHALLLAAEEMLRAAGFRHAHLWVLEGNERAAGFYERHAWREDGGVMVDERVIGGHTAFTLHERRRVRDLAEALSERPERRA</sequence>
<keyword evidence="1" id="KW-0808">Transferase</keyword>
<dbReference type="RefSeq" id="WP_168911346.1">
    <property type="nucleotide sequence ID" value="NZ_JABACI010000001.1"/>
</dbReference>